<dbReference type="SUPFAM" id="SSF50494">
    <property type="entry name" value="Trypsin-like serine proteases"/>
    <property type="match status" value="1"/>
</dbReference>
<dbReference type="FunFam" id="2.40.10.10:FF:000068">
    <property type="entry name" value="transmembrane protease serine 2"/>
    <property type="match status" value="1"/>
</dbReference>
<keyword evidence="10" id="KW-1205">Fibrinolytic toxin</keyword>
<evidence type="ECO:0000313" key="14">
    <source>
        <dbReference type="EMBL" id="KAJ8720268.1"/>
    </source>
</evidence>
<evidence type="ECO:0000256" key="9">
    <source>
        <dbReference type="ARBA" id="ARBA00055534"/>
    </source>
</evidence>
<dbReference type="GO" id="GO:0004252">
    <property type="term" value="F:serine-type endopeptidase activity"/>
    <property type="evidence" value="ECO:0007669"/>
    <property type="project" value="InterPro"/>
</dbReference>
<comment type="caution">
    <text evidence="14">The sequence shown here is derived from an EMBL/GenBank/DDBJ whole genome shotgun (WGS) entry which is preliminary data.</text>
</comment>
<dbReference type="GO" id="GO:0005576">
    <property type="term" value="C:extracellular region"/>
    <property type="evidence" value="ECO:0007669"/>
    <property type="project" value="UniProtKB-SubCell"/>
</dbReference>
<dbReference type="InterPro" id="IPR018114">
    <property type="entry name" value="TRYPSIN_HIS"/>
</dbReference>
<dbReference type="PROSITE" id="PS00135">
    <property type="entry name" value="TRYPSIN_SER"/>
    <property type="match status" value="1"/>
</dbReference>
<comment type="function">
    <text evidence="9">Fibrinolytic activity; shows preferential cleavage of Arg-Gly bonds in all three fibrinogen chains. Contact with the caterpillars causes severe bleeding, due the anticoagulant effect of the protein.</text>
</comment>
<dbReference type="InterPro" id="IPR043504">
    <property type="entry name" value="Peptidase_S1_PA_chymotrypsin"/>
</dbReference>
<dbReference type="GO" id="GO:0006508">
    <property type="term" value="P:proteolysis"/>
    <property type="evidence" value="ECO:0007669"/>
    <property type="project" value="UniProtKB-KW"/>
</dbReference>
<dbReference type="EMBL" id="JARGEI010000014">
    <property type="protein sequence ID" value="KAJ8720268.1"/>
    <property type="molecule type" value="Genomic_DNA"/>
</dbReference>
<evidence type="ECO:0000256" key="1">
    <source>
        <dbReference type="ARBA" id="ARBA00004239"/>
    </source>
</evidence>
<evidence type="ECO:0000313" key="15">
    <source>
        <dbReference type="Proteomes" id="UP001231518"/>
    </source>
</evidence>
<evidence type="ECO:0000256" key="2">
    <source>
        <dbReference type="ARBA" id="ARBA00007664"/>
    </source>
</evidence>
<evidence type="ECO:0000256" key="10">
    <source>
        <dbReference type="ARBA" id="ARBA00084094"/>
    </source>
</evidence>
<comment type="subcellular location">
    <subcellularLocation>
        <location evidence="1">Secreted</location>
        <location evidence="1">Extracellular space</location>
    </subcellularLocation>
</comment>
<dbReference type="PROSITE" id="PS00134">
    <property type="entry name" value="TRYPSIN_HIS"/>
    <property type="match status" value="1"/>
</dbReference>
<evidence type="ECO:0000256" key="11">
    <source>
        <dbReference type="RuleBase" id="RU363034"/>
    </source>
</evidence>
<name>A0AAD8DSI1_MYTSE</name>
<evidence type="ECO:0000256" key="7">
    <source>
        <dbReference type="ARBA" id="ARBA00023157"/>
    </source>
</evidence>
<dbReference type="PROSITE" id="PS50240">
    <property type="entry name" value="TRYPSIN_DOM"/>
    <property type="match status" value="1"/>
</dbReference>
<dbReference type="Pfam" id="PF00089">
    <property type="entry name" value="Trypsin"/>
    <property type="match status" value="1"/>
</dbReference>
<evidence type="ECO:0000256" key="12">
    <source>
        <dbReference type="SAM" id="SignalP"/>
    </source>
</evidence>
<proteinExistence type="inferred from homology"/>
<keyword evidence="4 11" id="KW-0645">Protease</keyword>
<evidence type="ECO:0000256" key="6">
    <source>
        <dbReference type="ARBA" id="ARBA00022825"/>
    </source>
</evidence>
<keyword evidence="12" id="KW-0732">Signal</keyword>
<feature type="chain" id="PRO_5042200731" description="Peptidase S1 domain-containing protein" evidence="12">
    <location>
        <begin position="16"/>
        <end position="295"/>
    </location>
</feature>
<keyword evidence="6 11" id="KW-0720">Serine protease</keyword>
<comment type="similarity">
    <text evidence="2">Belongs to the peptidase S1 family.</text>
</comment>
<evidence type="ECO:0000256" key="8">
    <source>
        <dbReference type="ARBA" id="ARBA00023240"/>
    </source>
</evidence>
<feature type="domain" description="Peptidase S1" evidence="13">
    <location>
        <begin position="60"/>
        <end position="295"/>
    </location>
</feature>
<dbReference type="GO" id="GO:0090729">
    <property type="term" value="F:toxin activity"/>
    <property type="evidence" value="ECO:0007669"/>
    <property type="project" value="UniProtKB-KW"/>
</dbReference>
<keyword evidence="3" id="KW-0800">Toxin</keyword>
<keyword evidence="15" id="KW-1185">Reference proteome</keyword>
<dbReference type="CDD" id="cd00190">
    <property type="entry name" value="Tryp_SPc"/>
    <property type="match status" value="1"/>
</dbReference>
<evidence type="ECO:0000256" key="3">
    <source>
        <dbReference type="ARBA" id="ARBA00022656"/>
    </source>
</evidence>
<dbReference type="InterPro" id="IPR009003">
    <property type="entry name" value="Peptidase_S1_PA"/>
</dbReference>
<dbReference type="PANTHER" id="PTHR24276:SF98">
    <property type="entry name" value="FI18310P1-RELATED"/>
    <property type="match status" value="1"/>
</dbReference>
<dbReference type="InterPro" id="IPR001254">
    <property type="entry name" value="Trypsin_dom"/>
</dbReference>
<protein>
    <recommendedName>
        <fullName evidence="13">Peptidase S1 domain-containing protein</fullName>
    </recommendedName>
</protein>
<evidence type="ECO:0000256" key="5">
    <source>
        <dbReference type="ARBA" id="ARBA00022801"/>
    </source>
</evidence>
<feature type="signal peptide" evidence="12">
    <location>
        <begin position="1"/>
        <end position="15"/>
    </location>
</feature>
<organism evidence="14 15">
    <name type="scientific">Mythimna separata</name>
    <name type="common">Oriental armyworm</name>
    <name type="synonym">Pseudaletia separata</name>
    <dbReference type="NCBI Taxonomy" id="271217"/>
    <lineage>
        <taxon>Eukaryota</taxon>
        <taxon>Metazoa</taxon>
        <taxon>Ecdysozoa</taxon>
        <taxon>Arthropoda</taxon>
        <taxon>Hexapoda</taxon>
        <taxon>Insecta</taxon>
        <taxon>Pterygota</taxon>
        <taxon>Neoptera</taxon>
        <taxon>Endopterygota</taxon>
        <taxon>Lepidoptera</taxon>
        <taxon>Glossata</taxon>
        <taxon>Ditrysia</taxon>
        <taxon>Noctuoidea</taxon>
        <taxon>Noctuidae</taxon>
        <taxon>Noctuinae</taxon>
        <taxon>Hadenini</taxon>
        <taxon>Mythimna</taxon>
    </lineage>
</organism>
<evidence type="ECO:0000256" key="4">
    <source>
        <dbReference type="ARBA" id="ARBA00022670"/>
    </source>
</evidence>
<dbReference type="PRINTS" id="PR00722">
    <property type="entry name" value="CHYMOTRYPSIN"/>
</dbReference>
<evidence type="ECO:0000259" key="13">
    <source>
        <dbReference type="PROSITE" id="PS50240"/>
    </source>
</evidence>
<dbReference type="SMART" id="SM00020">
    <property type="entry name" value="Tryp_SPc"/>
    <property type="match status" value="1"/>
</dbReference>
<dbReference type="AlphaFoldDB" id="A0AAD8DSI1"/>
<dbReference type="InterPro" id="IPR050430">
    <property type="entry name" value="Peptidase_S1"/>
</dbReference>
<keyword evidence="5 11" id="KW-0378">Hydrolase</keyword>
<gene>
    <name evidence="14" type="ORF">PYW07_012311</name>
</gene>
<keyword evidence="7" id="KW-1015">Disulfide bond</keyword>
<keyword evidence="8" id="KW-1199">Hemostasis impairing toxin</keyword>
<sequence>MFLSVCLALAVAVSAVDIRTLGPNNPVYGYHLKFGIPEAVRIKKLEEASAKDPLLSGQRIVGGSITDISATPYQAGLVIQILLIFQSVCGASIISHNRLLTAAHCNGDGFFTANSFTAVLGSNTLFSGGTRIVTREIVVHPGWDWETISNDVAILRISSISFNNVIQPIALPSGSELSNDFYGRSALASGYGLTADGGSIGPLQRLSSVTLPVISNQECSAVYGHSVQPSNICTSGAGGKGTCSGDSGGPLVVFSNDRQILIGVTSFGAGAGCEVGFPAAYSRVTSYISWIQQQL</sequence>
<dbReference type="PANTHER" id="PTHR24276">
    <property type="entry name" value="POLYSERASE-RELATED"/>
    <property type="match status" value="1"/>
</dbReference>
<dbReference type="InterPro" id="IPR033116">
    <property type="entry name" value="TRYPSIN_SER"/>
</dbReference>
<dbReference type="Gene3D" id="2.40.10.10">
    <property type="entry name" value="Trypsin-like serine proteases"/>
    <property type="match status" value="2"/>
</dbReference>
<dbReference type="InterPro" id="IPR001314">
    <property type="entry name" value="Peptidase_S1A"/>
</dbReference>
<reference evidence="14" key="1">
    <citation type="submission" date="2023-03" db="EMBL/GenBank/DDBJ databases">
        <title>Chromosome-level genomes of two armyworms, Mythimna separata and Mythimna loreyi, provide insights into the biosynthesis and reception of sex pheromones.</title>
        <authorList>
            <person name="Zhao H."/>
        </authorList>
    </citation>
    <scope>NUCLEOTIDE SEQUENCE</scope>
    <source>
        <strain evidence="14">BeijingLab</strain>
        <tissue evidence="14">Pupa</tissue>
    </source>
</reference>
<accession>A0AAD8DSI1</accession>
<dbReference type="Proteomes" id="UP001231518">
    <property type="component" value="Chromosome 3"/>
</dbReference>